<feature type="non-terminal residue" evidence="3">
    <location>
        <position position="1"/>
    </location>
</feature>
<dbReference type="Proteomes" id="UP000258309">
    <property type="component" value="Unassembled WGS sequence"/>
</dbReference>
<evidence type="ECO:0000313" key="3">
    <source>
        <dbReference type="EMBL" id="RFU32798.1"/>
    </source>
</evidence>
<gene>
    <name evidence="3" type="ORF">B7463_g3560</name>
</gene>
<organism evidence="3 4">
    <name type="scientific">Scytalidium lignicola</name>
    <name type="common">Hyphomycete</name>
    <dbReference type="NCBI Taxonomy" id="5539"/>
    <lineage>
        <taxon>Eukaryota</taxon>
        <taxon>Fungi</taxon>
        <taxon>Dikarya</taxon>
        <taxon>Ascomycota</taxon>
        <taxon>Pezizomycotina</taxon>
        <taxon>Leotiomycetes</taxon>
        <taxon>Leotiomycetes incertae sedis</taxon>
        <taxon>Scytalidium</taxon>
    </lineage>
</organism>
<reference evidence="3 4" key="1">
    <citation type="submission" date="2018-05" db="EMBL/GenBank/DDBJ databases">
        <title>Draft genome sequence of Scytalidium lignicola DSM 105466, a ubiquitous saprotrophic fungus.</title>
        <authorList>
            <person name="Buettner E."/>
            <person name="Gebauer A.M."/>
            <person name="Hofrichter M."/>
            <person name="Liers C."/>
            <person name="Kellner H."/>
        </authorList>
    </citation>
    <scope>NUCLEOTIDE SEQUENCE [LARGE SCALE GENOMIC DNA]</scope>
    <source>
        <strain evidence="3 4">DSM 105466</strain>
    </source>
</reference>
<feature type="non-terminal residue" evidence="3">
    <location>
        <position position="573"/>
    </location>
</feature>
<comment type="caution">
    <text evidence="3">The sequence shown here is derived from an EMBL/GenBank/DDBJ whole genome shotgun (WGS) entry which is preliminary data.</text>
</comment>
<dbReference type="AlphaFoldDB" id="A0A3E2HH99"/>
<dbReference type="EMBL" id="NCSJ02000048">
    <property type="protein sequence ID" value="RFU32798.1"/>
    <property type="molecule type" value="Genomic_DNA"/>
</dbReference>
<dbReference type="STRING" id="5539.A0A3E2HH99"/>
<protein>
    <submittedName>
        <fullName evidence="3">Uncharacterized protein</fullName>
    </submittedName>
</protein>
<proteinExistence type="predicted"/>
<keyword evidence="4" id="KW-1185">Reference proteome</keyword>
<evidence type="ECO:0000313" key="4">
    <source>
        <dbReference type="Proteomes" id="UP000258309"/>
    </source>
</evidence>
<sequence length="573" mass="64597">MVSTRTKTGAIEQKHYDVQALRKSEITASPGTPLEEAESSISRQTNFRKDYVRLVRVGKVGKAAKRRAYQKKTKRITSLPTDEVDRVMRDFTTVPTPPDTSSSGGDVQIFPRLAIGRQEQQGMSKIMRADRDIETWEEIRRVHEEHMPHILPMIDENLERARAERNELEDNEENNRIGEKNEDQICVQKRVGLLEDALMTSRFEPERENIIAAIEGYKSGQMTYQSEVYTLIYAGKIVDTASSYASFVVNRQKRLDAYAAKHGQHWLWYESPLKVAADSKPMLARTAELVREIKRDGLGAYWINQGFWKRADWVARLPGMAHFAEAAEASNFAQRPNGTVYCQSEGPKLSFRCLFDSGANHPLLMPDDFKVLGVDKDNYAAQSLVWYNTPSGDMVSRVYEMFISVLDENGISIVDENNPVWPLGVRACGSLCPVCESPKPPEIVNGVEANQRLSGMLPFLASYISSTPTNNVVFLGEDRRDVLGTHRMPGQRKWDITMPYAAITTNPRWASYDNPITTFTHNGGRIVDEDLENQHGSRLTVNKGTELEMTIDNIPGKDYRSGTNDSGYNSGLS</sequence>
<dbReference type="OrthoDB" id="5376010at2759"/>
<keyword evidence="1" id="KW-0175">Coiled coil</keyword>
<evidence type="ECO:0000256" key="1">
    <source>
        <dbReference type="SAM" id="Coils"/>
    </source>
</evidence>
<feature type="compositionally biased region" description="Polar residues" evidence="2">
    <location>
        <begin position="561"/>
        <end position="573"/>
    </location>
</feature>
<name>A0A3E2HH99_SCYLI</name>
<dbReference type="OMA" id="FCPSYES"/>
<feature type="region of interest" description="Disordered" evidence="2">
    <location>
        <begin position="553"/>
        <end position="573"/>
    </location>
</feature>
<feature type="coiled-coil region" evidence="1">
    <location>
        <begin position="151"/>
        <end position="178"/>
    </location>
</feature>
<accession>A0A3E2HH99</accession>
<evidence type="ECO:0000256" key="2">
    <source>
        <dbReference type="SAM" id="MobiDB-lite"/>
    </source>
</evidence>